<feature type="domain" description="DUF5776" evidence="3">
    <location>
        <begin position="906"/>
        <end position="968"/>
    </location>
</feature>
<evidence type="ECO:0000313" key="5">
    <source>
        <dbReference type="Proteomes" id="UP001522905"/>
    </source>
</evidence>
<protein>
    <submittedName>
        <fullName evidence="4">MucBP domain-containing protein</fullName>
    </submittedName>
</protein>
<dbReference type="SUPFAM" id="SSF52058">
    <property type="entry name" value="L domain-like"/>
    <property type="match status" value="1"/>
</dbReference>
<feature type="domain" description="MucBP" evidence="2">
    <location>
        <begin position="717"/>
        <end position="779"/>
    </location>
</feature>
<feature type="domain" description="MucBP" evidence="2">
    <location>
        <begin position="575"/>
        <end position="637"/>
    </location>
</feature>
<sequence length="1051" mass="117881">MNNINFYIIKRKFQLIFLIFLSFFVLCFYTCSVINADEIGTSDINTWMPNKKFQSLVLDDMKIQGILSKDSTVNDITKQNMSKLQWISGQYTTNNVLNRSFNTLSDNRGVDSYSIEGIQYATNIVALNLDNITDFNDGVHIGDVTDISPISSLSKLKYIFLRGNRITDVSPIVQLQQSDKNLTYVDVSLNSIYDFKGMQLLPQQGIQETSRLYINGLNVGEGVHNRIMNPTIGEQVAVISDPLKINSENRSTTVNINDIAHLPLTYSISRVANLTQAIPFENIHNYRYVFPYISISSRGANVNQINNTTFHYSNLPEQVMNPELRLPGYGVIPLQYKYYIVLHNNDYDDSYYIPYVFVDNGIVHVNYVDANGNKLSDPTTLTGKIGDSYITSAKDIPGYTLSKEPTNKTGKYGADDINVNYEYTKNPTVTTGTVHVNYVDANGNKLSDPTTLTGKIGDSYITSAKDIPGYTLSKEPTNKTGKYGADDINVNYEYTKNPTVTTGTVHVNYVDANGNKLSDPTTLTGKIGDSYTTSAKDIQGYTLSKEPTNKTGKYGADDINVNYEYTKNPTVTTGTVHVNYVDANGNKLSDPTTLTGKVGDSYTTSAKDIPGYTLSKEPTNKTGKYGADDINVNYEYTKNPTVTTGTVHVNYVDANGNKLSDPTTLTGKIGDSYTTSAKDIPGYTLSKEPTNKTGKYGTDDINVNYEYTKNPTVTTGTVHVNYVDASGNKLSDPTTLTGKIGDSYITSAKDIPGYTLSKEPTNKTGKYGTDDVNVNYEYTKNSDNDNIPIIVNPSNHDAKNSDNNNIPHNHVRIDKNKTSKYHGLAICSIKYINMYYGLNNDLNNRSNIVASYIKKTRIKYPMFVVKGVYSYENREYYKVVDVNHKSKTNGLIGYITANKHYVIPAYLKSHTRFITVINPYGVYSSSNVKLNNNLKKYNQGSILKINGIVKHNLTTRYVLPNGNYITGNCRLIELGKHRIEKQIKLKKNVYLYKDMNLTHKLRILKRGRTYNLRYYDYLYRYDFNKTGCKIYLIKGGYIKADSKAIKITKRY</sequence>
<dbReference type="InterPro" id="IPR032675">
    <property type="entry name" value="LRR_dom_sf"/>
</dbReference>
<evidence type="ECO:0000259" key="2">
    <source>
        <dbReference type="Pfam" id="PF06458"/>
    </source>
</evidence>
<gene>
    <name evidence="4" type="ORF">LNP07_00205</name>
</gene>
<comment type="caution">
    <text evidence="4">The sequence shown here is derived from an EMBL/GenBank/DDBJ whole genome shotgun (WGS) entry which is preliminary data.</text>
</comment>
<evidence type="ECO:0000313" key="4">
    <source>
        <dbReference type="EMBL" id="MCK8623946.1"/>
    </source>
</evidence>
<dbReference type="Pfam" id="PF19087">
    <property type="entry name" value="DUF5776"/>
    <property type="match status" value="1"/>
</dbReference>
<keyword evidence="5" id="KW-1185">Reference proteome</keyword>
<feature type="domain" description="MucBP" evidence="2">
    <location>
        <begin position="433"/>
        <end position="495"/>
    </location>
</feature>
<proteinExistence type="predicted"/>
<dbReference type="RefSeq" id="WP_220727868.1">
    <property type="nucleotide sequence ID" value="NZ_BPLL01000023.1"/>
</dbReference>
<dbReference type="InterPro" id="IPR009459">
    <property type="entry name" value="MucBP_dom"/>
</dbReference>
<feature type="domain" description="MucBP" evidence="2">
    <location>
        <begin position="363"/>
        <end position="424"/>
    </location>
</feature>
<keyword evidence="1" id="KW-0677">Repeat</keyword>
<reference evidence="4 5" key="1">
    <citation type="submission" date="2021-11" db="EMBL/GenBank/DDBJ databases">
        <title>Comparative genomics of bee honey and flower isolates.</title>
        <authorList>
            <person name="Bechtner J.D."/>
            <person name="Gallus M.K."/>
            <person name="Ehrmann M."/>
        </authorList>
    </citation>
    <scope>NUCLEOTIDE SEQUENCE [LARGE SCALE GENOMIC DNA]</scope>
    <source>
        <strain evidence="4 5">M161</strain>
    </source>
</reference>
<dbReference type="PROSITE" id="PS51450">
    <property type="entry name" value="LRR"/>
    <property type="match status" value="1"/>
</dbReference>
<feature type="domain" description="MucBP" evidence="2">
    <location>
        <begin position="504"/>
        <end position="566"/>
    </location>
</feature>
<organism evidence="4 5">
    <name type="scientific">Apilactobacillus xinyiensis</name>
    <dbReference type="NCBI Taxonomy" id="2841032"/>
    <lineage>
        <taxon>Bacteria</taxon>
        <taxon>Bacillati</taxon>
        <taxon>Bacillota</taxon>
        <taxon>Bacilli</taxon>
        <taxon>Lactobacillales</taxon>
        <taxon>Lactobacillaceae</taxon>
        <taxon>Apilactobacillus</taxon>
    </lineage>
</organism>
<dbReference type="Gene3D" id="3.10.20.320">
    <property type="entry name" value="Putative peptidoglycan bound protein (lpxtg motif)"/>
    <property type="match status" value="6"/>
</dbReference>
<dbReference type="InterPro" id="IPR001611">
    <property type="entry name" value="Leu-rich_rpt"/>
</dbReference>
<dbReference type="InterPro" id="IPR044081">
    <property type="entry name" value="DUF5776"/>
</dbReference>
<name>A0ABT0HZD5_9LACO</name>
<dbReference type="EMBL" id="JAJIAO010000001">
    <property type="protein sequence ID" value="MCK8623946.1"/>
    <property type="molecule type" value="Genomic_DNA"/>
</dbReference>
<dbReference type="Gene3D" id="3.80.10.10">
    <property type="entry name" value="Ribonuclease Inhibitor"/>
    <property type="match status" value="1"/>
</dbReference>
<evidence type="ECO:0000259" key="3">
    <source>
        <dbReference type="Pfam" id="PF19087"/>
    </source>
</evidence>
<accession>A0ABT0HZD5</accession>
<dbReference type="Pfam" id="PF06458">
    <property type="entry name" value="MucBP"/>
    <property type="match status" value="6"/>
</dbReference>
<feature type="domain" description="MucBP" evidence="2">
    <location>
        <begin position="646"/>
        <end position="708"/>
    </location>
</feature>
<evidence type="ECO:0000256" key="1">
    <source>
        <dbReference type="ARBA" id="ARBA00022737"/>
    </source>
</evidence>
<dbReference type="Proteomes" id="UP001522905">
    <property type="component" value="Unassembled WGS sequence"/>
</dbReference>